<protein>
    <submittedName>
        <fullName evidence="1">Uncharacterized protein</fullName>
    </submittedName>
</protein>
<name>A0A9D7QLC0_9RHOO</name>
<proteinExistence type="predicted"/>
<comment type="caution">
    <text evidence="1">The sequence shown here is derived from an EMBL/GenBank/DDBJ whole genome shotgun (WGS) entry which is preliminary data.</text>
</comment>
<dbReference type="EMBL" id="JADKBR010000010">
    <property type="protein sequence ID" value="MBK8890568.1"/>
    <property type="molecule type" value="Genomic_DNA"/>
</dbReference>
<reference evidence="1" key="1">
    <citation type="submission" date="2020-10" db="EMBL/GenBank/DDBJ databases">
        <title>Connecting structure to function with the recovery of over 1000 high-quality activated sludge metagenome-assembled genomes encoding full-length rRNA genes using long-read sequencing.</title>
        <authorList>
            <person name="Singleton C.M."/>
            <person name="Petriglieri F."/>
            <person name="Kristensen J.M."/>
            <person name="Kirkegaard R.H."/>
            <person name="Michaelsen T.Y."/>
            <person name="Andersen M.H."/>
            <person name="Karst S.M."/>
            <person name="Dueholm M.S."/>
            <person name="Nielsen P.H."/>
            <person name="Albertsen M."/>
        </authorList>
    </citation>
    <scope>NUCLEOTIDE SEQUENCE</scope>
    <source>
        <strain evidence="1">OdNE_18-Q3-R46-58_BAT3C.305</strain>
    </source>
</reference>
<accession>A0A9D7QLC0</accession>
<dbReference type="Proteomes" id="UP000808146">
    <property type="component" value="Unassembled WGS sequence"/>
</dbReference>
<organism evidence="1 2">
    <name type="scientific">Candidatus Dechloromonas phosphorivorans</name>
    <dbReference type="NCBI Taxonomy" id="2899244"/>
    <lineage>
        <taxon>Bacteria</taxon>
        <taxon>Pseudomonadati</taxon>
        <taxon>Pseudomonadota</taxon>
        <taxon>Betaproteobacteria</taxon>
        <taxon>Rhodocyclales</taxon>
        <taxon>Azonexaceae</taxon>
        <taxon>Dechloromonas</taxon>
    </lineage>
</organism>
<dbReference type="AlphaFoldDB" id="A0A9D7QLC0"/>
<evidence type="ECO:0000313" key="1">
    <source>
        <dbReference type="EMBL" id="MBK8890568.1"/>
    </source>
</evidence>
<evidence type="ECO:0000313" key="2">
    <source>
        <dbReference type="Proteomes" id="UP000808146"/>
    </source>
</evidence>
<gene>
    <name evidence="1" type="ORF">IPN75_09300</name>
</gene>
<sequence length="81" mass="8996">MSTFVFERRRDVDRRVGDQQWTMVGQHVHHENVADAARGTQAVSARETTSAIRFVRFAGLPSSESLGIAGADQRNGDRHTS</sequence>